<evidence type="ECO:0000313" key="2">
    <source>
        <dbReference type="EMBL" id="KAE8402511.1"/>
    </source>
</evidence>
<accession>A0A5N7D7W8</accession>
<name>A0A5N7D7W8_9EURO</name>
<evidence type="ECO:0000313" key="3">
    <source>
        <dbReference type="Proteomes" id="UP000325579"/>
    </source>
</evidence>
<feature type="transmembrane region" description="Helical" evidence="1">
    <location>
        <begin position="23"/>
        <end position="42"/>
    </location>
</feature>
<keyword evidence="1" id="KW-0812">Transmembrane</keyword>
<protein>
    <submittedName>
        <fullName evidence="2">Uncharacterized protein</fullName>
    </submittedName>
</protein>
<reference evidence="2 3" key="1">
    <citation type="submission" date="2019-04" db="EMBL/GenBank/DDBJ databases">
        <authorList>
            <consortium name="DOE Joint Genome Institute"/>
            <person name="Mondo S."/>
            <person name="Kjaerbolling I."/>
            <person name="Vesth T."/>
            <person name="Frisvad J.C."/>
            <person name="Nybo J.L."/>
            <person name="Theobald S."/>
            <person name="Kildgaard S."/>
            <person name="Isbrandt T."/>
            <person name="Kuo A."/>
            <person name="Sato A."/>
            <person name="Lyhne E.K."/>
            <person name="Kogle M.E."/>
            <person name="Wiebenga A."/>
            <person name="Kun R.S."/>
            <person name="Lubbers R.J."/>
            <person name="Makela M.R."/>
            <person name="Barry K."/>
            <person name="Chovatia M."/>
            <person name="Clum A."/>
            <person name="Daum C."/>
            <person name="Haridas S."/>
            <person name="He G."/>
            <person name="LaButti K."/>
            <person name="Lipzen A."/>
            <person name="Riley R."/>
            <person name="Salamov A."/>
            <person name="Simmons B.A."/>
            <person name="Magnuson J.K."/>
            <person name="Henrissat B."/>
            <person name="Mortensen U.H."/>
            <person name="Larsen T.O."/>
            <person name="Devries R.P."/>
            <person name="Grigoriev I.V."/>
            <person name="Machida M."/>
            <person name="Baker S.E."/>
            <person name="Andersen M.R."/>
            <person name="Cantor M.N."/>
            <person name="Hua S.X."/>
        </authorList>
    </citation>
    <scope>NUCLEOTIDE SEQUENCE [LARGE SCALE GENOMIC DNA]</scope>
    <source>
        <strain evidence="2 3">CBS 119388</strain>
    </source>
</reference>
<keyword evidence="3" id="KW-1185">Reference proteome</keyword>
<dbReference type="AlphaFoldDB" id="A0A5N7D7W8"/>
<proteinExistence type="predicted"/>
<dbReference type="Proteomes" id="UP000325579">
    <property type="component" value="Unassembled WGS sequence"/>
</dbReference>
<keyword evidence="1" id="KW-1133">Transmembrane helix</keyword>
<keyword evidence="1" id="KW-0472">Membrane</keyword>
<evidence type="ECO:0000256" key="1">
    <source>
        <dbReference type="SAM" id="Phobius"/>
    </source>
</evidence>
<organism evidence="2 3">
    <name type="scientific">Aspergillus pseudonomiae</name>
    <dbReference type="NCBI Taxonomy" id="1506151"/>
    <lineage>
        <taxon>Eukaryota</taxon>
        <taxon>Fungi</taxon>
        <taxon>Dikarya</taxon>
        <taxon>Ascomycota</taxon>
        <taxon>Pezizomycotina</taxon>
        <taxon>Eurotiomycetes</taxon>
        <taxon>Eurotiomycetidae</taxon>
        <taxon>Eurotiales</taxon>
        <taxon>Aspergillaceae</taxon>
        <taxon>Aspergillus</taxon>
        <taxon>Aspergillus subgen. Circumdati</taxon>
    </lineage>
</organism>
<gene>
    <name evidence="2" type="ORF">BDV37DRAFT_159923</name>
</gene>
<dbReference type="EMBL" id="ML736787">
    <property type="protein sequence ID" value="KAE8402511.1"/>
    <property type="molecule type" value="Genomic_DNA"/>
</dbReference>
<dbReference type="GeneID" id="43663835"/>
<sequence length="55" mass="6324">MNAICQRIVHIRPFKFTESSQRIILALPFTALPLLLLIPHIVASHFRAGHFRAIF</sequence>
<dbReference type="RefSeq" id="XP_031939830.1">
    <property type="nucleotide sequence ID" value="XM_032079144.1"/>
</dbReference>